<protein>
    <submittedName>
        <fullName evidence="2">Uncharacterized protein</fullName>
    </submittedName>
</protein>
<dbReference type="AlphaFoldDB" id="A0AAE0YQM4"/>
<keyword evidence="1" id="KW-1133">Transmembrane helix</keyword>
<name>A0AAE0YQM4_9GAST</name>
<evidence type="ECO:0000256" key="1">
    <source>
        <dbReference type="SAM" id="Phobius"/>
    </source>
</evidence>
<reference evidence="2" key="1">
    <citation type="journal article" date="2023" name="G3 (Bethesda)">
        <title>A reference genome for the long-term kleptoplast-retaining sea slug Elysia crispata morphotype clarki.</title>
        <authorList>
            <person name="Eastman K.E."/>
            <person name="Pendleton A.L."/>
            <person name="Shaikh M.A."/>
            <person name="Suttiyut T."/>
            <person name="Ogas R."/>
            <person name="Tomko P."/>
            <person name="Gavelis G."/>
            <person name="Widhalm J.R."/>
            <person name="Wisecaver J.H."/>
        </authorList>
    </citation>
    <scope>NUCLEOTIDE SEQUENCE</scope>
    <source>
        <strain evidence="2">ECLA1</strain>
    </source>
</reference>
<sequence length="350" mass="38188">MPLIGEAAAHLRETLEKLMRLAARLARDGRDGVSGAAGAAAAGDIGHDEFPDSLLQGLMATGLLYHLRPQQSGQDPLALCVCPNCQRVVCVLPLEAPSGGFCSTVKAAGIACLIGLGLSFGTLLLYRLYFRIIVPFLNSVWASRGGNSLLDDEYTLHLFVICKTGVENKGCRDRGKDSDQFRVIHRGTSETRRPQYGDLYKPDPVGKDWLQWWLEPGQASAPLSHREPASSLCCESTAALKHSPLVPILGQRRVSPFIRTIYWFSPDLFDQPMAHHATPGAISCRHALSASPVSHMLQQIQKPRSPLSGATKKYGFEFCRHRACPAQASSPAHIFSPDQPVGGLFHKFLK</sequence>
<comment type="caution">
    <text evidence="2">The sequence shown here is derived from an EMBL/GenBank/DDBJ whole genome shotgun (WGS) entry which is preliminary data.</text>
</comment>
<keyword evidence="3" id="KW-1185">Reference proteome</keyword>
<keyword evidence="1" id="KW-0472">Membrane</keyword>
<evidence type="ECO:0000313" key="2">
    <source>
        <dbReference type="EMBL" id="KAK3753890.1"/>
    </source>
</evidence>
<proteinExistence type="predicted"/>
<organism evidence="2 3">
    <name type="scientific">Elysia crispata</name>
    <name type="common">lettuce slug</name>
    <dbReference type="NCBI Taxonomy" id="231223"/>
    <lineage>
        <taxon>Eukaryota</taxon>
        <taxon>Metazoa</taxon>
        <taxon>Spiralia</taxon>
        <taxon>Lophotrochozoa</taxon>
        <taxon>Mollusca</taxon>
        <taxon>Gastropoda</taxon>
        <taxon>Heterobranchia</taxon>
        <taxon>Euthyneura</taxon>
        <taxon>Panpulmonata</taxon>
        <taxon>Sacoglossa</taxon>
        <taxon>Placobranchoidea</taxon>
        <taxon>Plakobranchidae</taxon>
        <taxon>Elysia</taxon>
    </lineage>
</organism>
<evidence type="ECO:0000313" key="3">
    <source>
        <dbReference type="Proteomes" id="UP001283361"/>
    </source>
</evidence>
<accession>A0AAE0YQM4</accession>
<feature type="transmembrane region" description="Helical" evidence="1">
    <location>
        <begin position="107"/>
        <end position="129"/>
    </location>
</feature>
<keyword evidence="1" id="KW-0812">Transmembrane</keyword>
<dbReference type="EMBL" id="JAWDGP010005687">
    <property type="protein sequence ID" value="KAK3753890.1"/>
    <property type="molecule type" value="Genomic_DNA"/>
</dbReference>
<gene>
    <name evidence="2" type="ORF">RRG08_006276</name>
</gene>
<dbReference type="Proteomes" id="UP001283361">
    <property type="component" value="Unassembled WGS sequence"/>
</dbReference>